<dbReference type="AlphaFoldDB" id="A0A6D2IVY4"/>
<dbReference type="Proteomes" id="UP000467841">
    <property type="component" value="Unassembled WGS sequence"/>
</dbReference>
<protein>
    <submittedName>
        <fullName evidence="1">Uncharacterized protein</fullName>
    </submittedName>
</protein>
<proteinExistence type="predicted"/>
<sequence>MSSSSPEEEDCVVAVKFLGTQLSFCSRPAQKHSQWKRYDHKLILEMGNLDSLKDIASEYNVYEQMVFGKIKEGGNLAASRPLISGTLAFGVGIFALRIPRNFRLLKELDRGEKGIGDMTVS</sequence>
<dbReference type="EMBL" id="CACVBM020001115">
    <property type="protein sequence ID" value="CAA7031968.1"/>
    <property type="molecule type" value="Genomic_DNA"/>
</dbReference>
<name>A0A6D2IVY4_9BRAS</name>
<organism evidence="1 2">
    <name type="scientific">Microthlaspi erraticum</name>
    <dbReference type="NCBI Taxonomy" id="1685480"/>
    <lineage>
        <taxon>Eukaryota</taxon>
        <taxon>Viridiplantae</taxon>
        <taxon>Streptophyta</taxon>
        <taxon>Embryophyta</taxon>
        <taxon>Tracheophyta</taxon>
        <taxon>Spermatophyta</taxon>
        <taxon>Magnoliopsida</taxon>
        <taxon>eudicotyledons</taxon>
        <taxon>Gunneridae</taxon>
        <taxon>Pentapetalae</taxon>
        <taxon>rosids</taxon>
        <taxon>malvids</taxon>
        <taxon>Brassicales</taxon>
        <taxon>Brassicaceae</taxon>
        <taxon>Coluteocarpeae</taxon>
        <taxon>Microthlaspi</taxon>
    </lineage>
</organism>
<evidence type="ECO:0000313" key="1">
    <source>
        <dbReference type="EMBL" id="CAA7031968.1"/>
    </source>
</evidence>
<keyword evidence="2" id="KW-1185">Reference proteome</keyword>
<accession>A0A6D2IVY4</accession>
<dbReference type="PANTHER" id="PTHR34554:SF1">
    <property type="entry name" value="ALANINE-TRNA LIGASE"/>
    <property type="match status" value="1"/>
</dbReference>
<dbReference type="PANTHER" id="PTHR34554">
    <property type="entry name" value="RGS1-HXK1-INTERACTING PROTEIN 1"/>
    <property type="match status" value="1"/>
</dbReference>
<reference evidence="1" key="1">
    <citation type="submission" date="2020-01" db="EMBL/GenBank/DDBJ databases">
        <authorList>
            <person name="Mishra B."/>
        </authorList>
    </citation>
    <scope>NUCLEOTIDE SEQUENCE [LARGE SCALE GENOMIC DNA]</scope>
</reference>
<comment type="caution">
    <text evidence="1">The sequence shown here is derived from an EMBL/GenBank/DDBJ whole genome shotgun (WGS) entry which is preliminary data.</text>
</comment>
<dbReference type="InterPro" id="IPR053284">
    <property type="entry name" value="RGS1-HXK1_interactor"/>
</dbReference>
<dbReference type="OrthoDB" id="6508832at2759"/>
<gene>
    <name evidence="1" type="ORF">MERR_LOCUS19203</name>
</gene>
<evidence type="ECO:0000313" key="2">
    <source>
        <dbReference type="Proteomes" id="UP000467841"/>
    </source>
</evidence>